<dbReference type="InterPro" id="IPR035965">
    <property type="entry name" value="PAS-like_dom_sf"/>
</dbReference>
<dbReference type="PANTHER" id="PTHR43531">
    <property type="entry name" value="PROTEIN ICFG"/>
    <property type="match status" value="1"/>
</dbReference>
<dbReference type="PRINTS" id="PR00260">
    <property type="entry name" value="CHEMTRNSDUCR"/>
</dbReference>
<comment type="caution">
    <text evidence="6">The sequence shown here is derived from an EMBL/GenBank/DDBJ whole genome shotgun (WGS) entry which is preliminary data.</text>
</comment>
<gene>
    <name evidence="6" type="ORF">ACFO3A_11235</name>
</gene>
<dbReference type="Gene3D" id="1.10.287.950">
    <property type="entry name" value="Methyl-accepting chemotaxis protein"/>
    <property type="match status" value="1"/>
</dbReference>
<protein>
    <submittedName>
        <fullName evidence="6">Methyl-accepting chemotaxis protein</fullName>
    </submittedName>
</protein>
<dbReference type="InterPro" id="IPR051310">
    <property type="entry name" value="MCP_chemotaxis"/>
</dbReference>
<keyword evidence="3" id="KW-0472">Membrane</keyword>
<dbReference type="CDD" id="cd11386">
    <property type="entry name" value="MCP_signal"/>
    <property type="match status" value="1"/>
</dbReference>
<dbReference type="RefSeq" id="WP_377726376.1">
    <property type="nucleotide sequence ID" value="NZ_JBHSEW010000009.1"/>
</dbReference>
<feature type="domain" description="PAS" evidence="5">
    <location>
        <begin position="21"/>
        <end position="76"/>
    </location>
</feature>
<name>A0ABV9GZU2_9BURK</name>
<evidence type="ECO:0000256" key="2">
    <source>
        <dbReference type="PROSITE-ProRule" id="PRU00284"/>
    </source>
</evidence>
<reference evidence="7" key="1">
    <citation type="journal article" date="2019" name="Int. J. Syst. Evol. Microbiol.">
        <title>The Global Catalogue of Microorganisms (GCM) 10K type strain sequencing project: providing services to taxonomists for standard genome sequencing and annotation.</title>
        <authorList>
            <consortium name="The Broad Institute Genomics Platform"/>
            <consortium name="The Broad Institute Genome Sequencing Center for Infectious Disease"/>
            <person name="Wu L."/>
            <person name="Ma J."/>
        </authorList>
    </citation>
    <scope>NUCLEOTIDE SEQUENCE [LARGE SCALE GENOMIC DNA]</scope>
    <source>
        <strain evidence="7">JCM 11650</strain>
    </source>
</reference>
<dbReference type="InterPro" id="IPR004090">
    <property type="entry name" value="Chemotax_Me-accpt_rcpt"/>
</dbReference>
<dbReference type="SMART" id="SM00283">
    <property type="entry name" value="MA"/>
    <property type="match status" value="1"/>
</dbReference>
<dbReference type="SUPFAM" id="SSF55785">
    <property type="entry name" value="PYP-like sensor domain (PAS domain)"/>
    <property type="match status" value="1"/>
</dbReference>
<dbReference type="InterPro" id="IPR004089">
    <property type="entry name" value="MCPsignal_dom"/>
</dbReference>
<dbReference type="SMART" id="SM00086">
    <property type="entry name" value="PAC"/>
    <property type="match status" value="1"/>
</dbReference>
<keyword evidence="7" id="KW-1185">Reference proteome</keyword>
<dbReference type="PROSITE" id="PS50111">
    <property type="entry name" value="CHEMOTAXIS_TRANSDUC_2"/>
    <property type="match status" value="1"/>
</dbReference>
<evidence type="ECO:0000313" key="7">
    <source>
        <dbReference type="Proteomes" id="UP001595967"/>
    </source>
</evidence>
<dbReference type="Proteomes" id="UP001595967">
    <property type="component" value="Unassembled WGS sequence"/>
</dbReference>
<comment type="similarity">
    <text evidence="1">Belongs to the methyl-accepting chemotaxis (MCP) protein family.</text>
</comment>
<dbReference type="PROSITE" id="PS50112">
    <property type="entry name" value="PAS"/>
    <property type="match status" value="1"/>
</dbReference>
<evidence type="ECO:0000259" key="4">
    <source>
        <dbReference type="PROSITE" id="PS50111"/>
    </source>
</evidence>
<dbReference type="InterPro" id="IPR013655">
    <property type="entry name" value="PAS_fold_3"/>
</dbReference>
<keyword evidence="3" id="KW-0812">Transmembrane</keyword>
<dbReference type="Pfam" id="PF08447">
    <property type="entry name" value="PAS_3"/>
    <property type="match status" value="1"/>
</dbReference>
<dbReference type="InterPro" id="IPR000014">
    <property type="entry name" value="PAS"/>
</dbReference>
<organism evidence="6 7">
    <name type="scientific">Comamonas nitrativorans</name>
    <dbReference type="NCBI Taxonomy" id="108437"/>
    <lineage>
        <taxon>Bacteria</taxon>
        <taxon>Pseudomonadati</taxon>
        <taxon>Pseudomonadota</taxon>
        <taxon>Betaproteobacteria</taxon>
        <taxon>Burkholderiales</taxon>
        <taxon>Comamonadaceae</taxon>
        <taxon>Comamonas</taxon>
    </lineage>
</organism>
<dbReference type="CDD" id="cd00130">
    <property type="entry name" value="PAS"/>
    <property type="match status" value="1"/>
</dbReference>
<evidence type="ECO:0000313" key="6">
    <source>
        <dbReference type="EMBL" id="MFC4622785.1"/>
    </source>
</evidence>
<dbReference type="EMBL" id="JBHSEW010000009">
    <property type="protein sequence ID" value="MFC4622785.1"/>
    <property type="molecule type" value="Genomic_DNA"/>
</dbReference>
<keyword evidence="2" id="KW-0807">Transducer</keyword>
<dbReference type="InterPro" id="IPR001610">
    <property type="entry name" value="PAC"/>
</dbReference>
<dbReference type="PANTHER" id="PTHR43531:SF7">
    <property type="entry name" value="AEROTAXIS RECEPTOR"/>
    <property type="match status" value="1"/>
</dbReference>
<proteinExistence type="inferred from homology"/>
<keyword evidence="3" id="KW-1133">Transmembrane helix</keyword>
<evidence type="ECO:0000259" key="5">
    <source>
        <dbReference type="PROSITE" id="PS50112"/>
    </source>
</evidence>
<evidence type="ECO:0000256" key="3">
    <source>
        <dbReference type="SAM" id="Phobius"/>
    </source>
</evidence>
<accession>A0ABV9GZU2</accession>
<dbReference type="NCBIfam" id="TIGR00229">
    <property type="entry name" value="sensory_box"/>
    <property type="match status" value="1"/>
</dbReference>
<evidence type="ECO:0000256" key="1">
    <source>
        <dbReference type="ARBA" id="ARBA00029447"/>
    </source>
</evidence>
<sequence length="548" mass="59300">MRKNLPVTQNNYDFPAHQTLISITDTKGRITYCNADFIEVSGYTQDELLGQPHNLLRHPDMPSEAFRDFWETIQKGMLWSAVIKNRRKNGDHYWVRANATPMRDGQRIVGYLSVRTRPSAQEVAAAEKLYAAMNQEAAAGRRIHTLQRGAVRRGGLAGRIWGGLRPGFEGKRNLLLLLSVCGPVLAALLQTPWWGVLLAAIATATLAGWGLARLTLRPVRQVLEVSRQLASGDLSQFVAVPEHGLGRRLLLPVAQLGLSIRTVMADVREDLAQLQGQAGEVASGSHDLASRLEAQASSLEQTAAAMDQINSTVGQTADLASNGVALARETTASAERSQEAMRGMAATMGEITDSARRIGDIIQTIESVAFQTNILALNAAVEAARAGEQGRGFAVVAAEVRALAGRTTGLAKEIKDLIDESQTRVAAGSTRAQEARTRMDEALAQVQQVGQVLEHINTAAREQALGVRQISEAVQHMDQITQQNAGVVSQMDASAKRMHARASEARDNIRVFRLASGEHTHAETDAVALRQQSRARSDAEAAVALEYA</sequence>
<dbReference type="Gene3D" id="3.30.450.20">
    <property type="entry name" value="PAS domain"/>
    <property type="match status" value="1"/>
</dbReference>
<dbReference type="SUPFAM" id="SSF58104">
    <property type="entry name" value="Methyl-accepting chemotaxis protein (MCP) signaling domain"/>
    <property type="match status" value="1"/>
</dbReference>
<dbReference type="Pfam" id="PF00015">
    <property type="entry name" value="MCPsignal"/>
    <property type="match status" value="1"/>
</dbReference>
<feature type="transmembrane region" description="Helical" evidence="3">
    <location>
        <begin position="174"/>
        <end position="190"/>
    </location>
</feature>
<feature type="domain" description="Methyl-accepting transducer" evidence="4">
    <location>
        <begin position="270"/>
        <end position="499"/>
    </location>
</feature>